<evidence type="ECO:0000313" key="18">
    <source>
        <dbReference type="Proteomes" id="UP001280897"/>
    </source>
</evidence>
<evidence type="ECO:0000256" key="12">
    <source>
        <dbReference type="ARBA" id="ARBA00048555"/>
    </source>
</evidence>
<keyword evidence="7 14" id="KW-0547">Nucleotide-binding</keyword>
<dbReference type="Gene3D" id="1.20.1200.10">
    <property type="entry name" value="Cobalamin adenosyltransferase-like"/>
    <property type="match status" value="1"/>
</dbReference>
<evidence type="ECO:0000256" key="13">
    <source>
        <dbReference type="ARBA" id="ARBA00048692"/>
    </source>
</evidence>
<evidence type="ECO:0000313" key="16">
    <source>
        <dbReference type="EMBL" id="MDV2621318.1"/>
    </source>
</evidence>
<protein>
    <recommendedName>
        <fullName evidence="4 14">Corrinoid adenosyltransferase</fullName>
        <ecNumber evidence="3 14">2.5.1.17</ecNumber>
    </recommendedName>
    <alternativeName>
        <fullName evidence="9 14">Cob(II)alamin adenosyltransferase</fullName>
    </alternativeName>
    <alternativeName>
        <fullName evidence="11 14">Cob(II)yrinic acid a,c-diamide adenosyltransferase</fullName>
    </alternativeName>
    <alternativeName>
        <fullName evidence="10 14">Cobinamide/cobalamin adenosyltransferase</fullName>
    </alternativeName>
</protein>
<evidence type="ECO:0000256" key="8">
    <source>
        <dbReference type="ARBA" id="ARBA00022840"/>
    </source>
</evidence>
<evidence type="ECO:0000256" key="11">
    <source>
        <dbReference type="ARBA" id="ARBA00033354"/>
    </source>
</evidence>
<keyword evidence="6 14" id="KW-0808">Transferase</keyword>
<dbReference type="InterPro" id="IPR016030">
    <property type="entry name" value="CblAdoTrfase-like"/>
</dbReference>
<dbReference type="Proteomes" id="UP001280897">
    <property type="component" value="Unassembled WGS sequence"/>
</dbReference>
<dbReference type="Pfam" id="PF01923">
    <property type="entry name" value="Cob_adeno_trans"/>
    <property type="match status" value="1"/>
</dbReference>
<dbReference type="PANTHER" id="PTHR12213">
    <property type="entry name" value="CORRINOID ADENOSYLTRANSFERASE"/>
    <property type="match status" value="1"/>
</dbReference>
<sequence>MPIYTKGGDKGSTSLYDGKRVHKDSLRVETYGTFDELNANISVADKLCLSKKNQEILKKVEYKMFFLQGEIATLDTQKFLKNSVTIEEQDVLDLEKVIDEYTVKLPPVKSFILPGSSLAGAQLHVCRTVCRRAERRFVQFASETTVRPVLEKYVNRLSDFFYILARSEDYEDYLAKVTEEVIKRYRAYFTEN</sequence>
<dbReference type="SUPFAM" id="SSF89028">
    <property type="entry name" value="Cobalamin adenosyltransferase-like"/>
    <property type="match status" value="1"/>
</dbReference>
<evidence type="ECO:0000256" key="2">
    <source>
        <dbReference type="ARBA" id="ARBA00007487"/>
    </source>
</evidence>
<dbReference type="InterPro" id="IPR029499">
    <property type="entry name" value="PduO-typ"/>
</dbReference>
<keyword evidence="8 14" id="KW-0067">ATP-binding</keyword>
<dbReference type="Proteomes" id="UP001280415">
    <property type="component" value="Unassembled WGS sequence"/>
</dbReference>
<dbReference type="GO" id="GO:0008817">
    <property type="term" value="F:corrinoid adenosyltransferase activity"/>
    <property type="evidence" value="ECO:0007669"/>
    <property type="project" value="UniProtKB-UniRule"/>
</dbReference>
<evidence type="ECO:0000256" key="10">
    <source>
        <dbReference type="ARBA" id="ARBA00033334"/>
    </source>
</evidence>
<comment type="pathway">
    <text evidence="1 14">Cofactor biosynthesis; adenosylcobalamin biosynthesis; adenosylcobalamin from cob(II)yrinate a,c-diamide: step 2/7.</text>
</comment>
<reference evidence="16" key="2">
    <citation type="submission" date="2023-10" db="EMBL/GenBank/DDBJ databases">
        <authorList>
            <person name="Khurajog B."/>
        </authorList>
    </citation>
    <scope>NUCLEOTIDE SEQUENCE</scope>
    <source>
        <strain evidence="17">BF14</strain>
        <strain evidence="16">BF9</strain>
    </source>
</reference>
<dbReference type="EC" id="2.5.1.17" evidence="3 14"/>
<dbReference type="EMBL" id="JAWJAX010000007">
    <property type="protein sequence ID" value="MDV2911539.1"/>
    <property type="molecule type" value="Genomic_DNA"/>
</dbReference>
<dbReference type="EMBL" id="JAWJAV010000003">
    <property type="protein sequence ID" value="MDV2621318.1"/>
    <property type="molecule type" value="Genomic_DNA"/>
</dbReference>
<keyword evidence="5 14" id="KW-0169">Cobalamin biosynthesis</keyword>
<feature type="domain" description="Cobalamin adenosyltransferase-like" evidence="15">
    <location>
        <begin position="3"/>
        <end position="167"/>
    </location>
</feature>
<name>A0AAP3XA36_PEDAC</name>
<evidence type="ECO:0000256" key="14">
    <source>
        <dbReference type="RuleBase" id="RU366026"/>
    </source>
</evidence>
<dbReference type="GO" id="GO:0009236">
    <property type="term" value="P:cobalamin biosynthetic process"/>
    <property type="evidence" value="ECO:0007669"/>
    <property type="project" value="UniProtKB-UniRule"/>
</dbReference>
<reference evidence="16" key="1">
    <citation type="journal article" date="2023" name="PeerJ">
        <title>Selection and evaluation of lactic acid bacteria from chicken feces in Thailand as potential probiotics.</title>
        <authorList>
            <person name="Khurajog B."/>
            <person name="Disastra Y."/>
            <person name="Lawwyne L.D."/>
            <person name="Sirichokchatchawan W."/>
            <person name="Niyomtham W."/>
            <person name="Yindee J."/>
            <person name="Hampson D.J."/>
            <person name="Prapasarakul N."/>
        </authorList>
    </citation>
    <scope>NUCLEOTIDE SEQUENCE</scope>
    <source>
        <strain evidence="17">BF14</strain>
        <strain evidence="16">BF9</strain>
    </source>
</reference>
<evidence type="ECO:0000256" key="4">
    <source>
        <dbReference type="ARBA" id="ARBA00020963"/>
    </source>
</evidence>
<evidence type="ECO:0000259" key="15">
    <source>
        <dbReference type="Pfam" id="PF01923"/>
    </source>
</evidence>
<comment type="caution">
    <text evidence="16">The sequence shown here is derived from an EMBL/GenBank/DDBJ whole genome shotgun (WGS) entry which is preliminary data.</text>
</comment>
<comment type="similarity">
    <text evidence="2 14">Belongs to the Cob(I)alamin adenosyltransferase family.</text>
</comment>
<gene>
    <name evidence="16" type="ORF">R0G89_06175</name>
    <name evidence="17" type="ORF">R0H03_06655</name>
</gene>
<dbReference type="AlphaFoldDB" id="A0AAP3XA36"/>
<proteinExistence type="inferred from homology"/>
<dbReference type="RefSeq" id="WP_008841254.1">
    <property type="nucleotide sequence ID" value="NZ_CAKMCG010000002.1"/>
</dbReference>
<evidence type="ECO:0000256" key="6">
    <source>
        <dbReference type="ARBA" id="ARBA00022679"/>
    </source>
</evidence>
<evidence type="ECO:0000256" key="7">
    <source>
        <dbReference type="ARBA" id="ARBA00022741"/>
    </source>
</evidence>
<comment type="catalytic activity">
    <reaction evidence="13 14">
        <text>2 cob(II)alamin + reduced [electron-transfer flavoprotein] + 2 ATP = 2 adenosylcob(III)alamin + 2 triphosphate + oxidized [electron-transfer flavoprotein] + 3 H(+)</text>
        <dbReference type="Rhea" id="RHEA:28671"/>
        <dbReference type="Rhea" id="RHEA-COMP:10685"/>
        <dbReference type="Rhea" id="RHEA-COMP:10686"/>
        <dbReference type="ChEBI" id="CHEBI:15378"/>
        <dbReference type="ChEBI" id="CHEBI:16304"/>
        <dbReference type="ChEBI" id="CHEBI:18036"/>
        <dbReference type="ChEBI" id="CHEBI:18408"/>
        <dbReference type="ChEBI" id="CHEBI:30616"/>
        <dbReference type="ChEBI" id="CHEBI:57692"/>
        <dbReference type="ChEBI" id="CHEBI:58307"/>
        <dbReference type="EC" id="2.5.1.17"/>
    </reaction>
</comment>
<dbReference type="NCBIfam" id="TIGR00636">
    <property type="entry name" value="PduO_Nterm"/>
    <property type="match status" value="1"/>
</dbReference>
<evidence type="ECO:0000313" key="17">
    <source>
        <dbReference type="EMBL" id="MDV2911539.1"/>
    </source>
</evidence>
<comment type="catalytic activity">
    <reaction evidence="12 14">
        <text>2 cob(II)yrinate a,c diamide + reduced [electron-transfer flavoprotein] + 2 ATP = 2 adenosylcob(III)yrinate a,c-diamide + 2 triphosphate + oxidized [electron-transfer flavoprotein] + 3 H(+)</text>
        <dbReference type="Rhea" id="RHEA:11528"/>
        <dbReference type="Rhea" id="RHEA-COMP:10685"/>
        <dbReference type="Rhea" id="RHEA-COMP:10686"/>
        <dbReference type="ChEBI" id="CHEBI:15378"/>
        <dbReference type="ChEBI" id="CHEBI:18036"/>
        <dbReference type="ChEBI" id="CHEBI:30616"/>
        <dbReference type="ChEBI" id="CHEBI:57692"/>
        <dbReference type="ChEBI" id="CHEBI:58307"/>
        <dbReference type="ChEBI" id="CHEBI:58503"/>
        <dbReference type="ChEBI" id="CHEBI:58537"/>
        <dbReference type="EC" id="2.5.1.17"/>
    </reaction>
</comment>
<organism evidence="16 18">
    <name type="scientific">Pediococcus acidilactici</name>
    <dbReference type="NCBI Taxonomy" id="1254"/>
    <lineage>
        <taxon>Bacteria</taxon>
        <taxon>Bacillati</taxon>
        <taxon>Bacillota</taxon>
        <taxon>Bacilli</taxon>
        <taxon>Lactobacillales</taxon>
        <taxon>Lactobacillaceae</taxon>
        <taxon>Pediococcus</taxon>
        <taxon>Pediococcus acidilactici group</taxon>
    </lineage>
</organism>
<evidence type="ECO:0000256" key="5">
    <source>
        <dbReference type="ARBA" id="ARBA00022573"/>
    </source>
</evidence>
<evidence type="ECO:0000256" key="3">
    <source>
        <dbReference type="ARBA" id="ARBA00012454"/>
    </source>
</evidence>
<accession>A0AAP3XA36</accession>
<dbReference type="GeneID" id="57365132"/>
<dbReference type="InterPro" id="IPR036451">
    <property type="entry name" value="CblAdoTrfase-like_sf"/>
</dbReference>
<dbReference type="PANTHER" id="PTHR12213:SF0">
    <property type="entry name" value="CORRINOID ADENOSYLTRANSFERASE MMAB"/>
    <property type="match status" value="1"/>
</dbReference>
<evidence type="ECO:0000256" key="1">
    <source>
        <dbReference type="ARBA" id="ARBA00005121"/>
    </source>
</evidence>
<evidence type="ECO:0000256" key="9">
    <source>
        <dbReference type="ARBA" id="ARBA00031529"/>
    </source>
</evidence>
<dbReference type="GO" id="GO:0005524">
    <property type="term" value="F:ATP binding"/>
    <property type="evidence" value="ECO:0007669"/>
    <property type="project" value="UniProtKB-UniRule"/>
</dbReference>